<comment type="catalytic activity">
    <reaction evidence="8 10">
        <text>6-carboxyhexanoyl-[ACP] + L-alanine + H(+) = (8S)-8-amino-7-oxononanoate + holo-[ACP] + CO2</text>
        <dbReference type="Rhea" id="RHEA:42288"/>
        <dbReference type="Rhea" id="RHEA-COMP:9685"/>
        <dbReference type="Rhea" id="RHEA-COMP:9955"/>
        <dbReference type="ChEBI" id="CHEBI:15378"/>
        <dbReference type="ChEBI" id="CHEBI:16526"/>
        <dbReference type="ChEBI" id="CHEBI:57972"/>
        <dbReference type="ChEBI" id="CHEBI:64479"/>
        <dbReference type="ChEBI" id="CHEBI:78846"/>
        <dbReference type="ChEBI" id="CHEBI:149468"/>
        <dbReference type="EC" id="2.3.1.47"/>
    </reaction>
</comment>
<dbReference type="InterPro" id="IPR015421">
    <property type="entry name" value="PyrdxlP-dep_Trfase_major"/>
</dbReference>
<evidence type="ECO:0000256" key="1">
    <source>
        <dbReference type="ARBA" id="ARBA00001933"/>
    </source>
</evidence>
<dbReference type="UniPathway" id="UPA00078"/>
<dbReference type="PANTHER" id="PTHR13693:SF100">
    <property type="entry name" value="8-AMINO-7-OXONONANOATE SYNTHASE"/>
    <property type="match status" value="1"/>
</dbReference>
<evidence type="ECO:0000256" key="9">
    <source>
        <dbReference type="PIRSR" id="PIRSR604723-51"/>
    </source>
</evidence>
<dbReference type="STRING" id="886293.Sinac_6411"/>
<dbReference type="PANTHER" id="PTHR13693">
    <property type="entry name" value="CLASS II AMINOTRANSFERASE/8-AMINO-7-OXONONANOATE SYNTHASE"/>
    <property type="match status" value="1"/>
</dbReference>
<dbReference type="SUPFAM" id="SSF53383">
    <property type="entry name" value="PLP-dependent transferases"/>
    <property type="match status" value="1"/>
</dbReference>
<dbReference type="GO" id="GO:0009102">
    <property type="term" value="P:biotin biosynthetic process"/>
    <property type="evidence" value="ECO:0007669"/>
    <property type="project" value="UniProtKB-UniRule"/>
</dbReference>
<evidence type="ECO:0000256" key="10">
    <source>
        <dbReference type="RuleBase" id="RU003693"/>
    </source>
</evidence>
<dbReference type="OrthoDB" id="9807157at2"/>
<evidence type="ECO:0000259" key="11">
    <source>
        <dbReference type="Pfam" id="PF00155"/>
    </source>
</evidence>
<name>L0DP93_SINAD</name>
<dbReference type="InterPro" id="IPR004723">
    <property type="entry name" value="AONS_Archaea/Proteobacteria"/>
</dbReference>
<dbReference type="NCBIfam" id="TIGR00858">
    <property type="entry name" value="bioF"/>
    <property type="match status" value="1"/>
</dbReference>
<evidence type="ECO:0000256" key="5">
    <source>
        <dbReference type="ARBA" id="ARBA00022679"/>
    </source>
</evidence>
<comment type="subunit">
    <text evidence="4 10">Homodimer.</text>
</comment>
<comment type="similarity">
    <text evidence="3 10">Belongs to the class-II pyridoxal-phosphate-dependent aminotransferase family. BioF subfamily.</text>
</comment>
<dbReference type="Pfam" id="PF00155">
    <property type="entry name" value="Aminotran_1_2"/>
    <property type="match status" value="1"/>
</dbReference>
<gene>
    <name evidence="12" type="ordered locus">Sinac_6411</name>
</gene>
<evidence type="ECO:0000256" key="3">
    <source>
        <dbReference type="ARBA" id="ARBA00010008"/>
    </source>
</evidence>
<evidence type="ECO:0000256" key="8">
    <source>
        <dbReference type="ARBA" id="ARBA00047715"/>
    </source>
</evidence>
<dbReference type="InterPro" id="IPR001917">
    <property type="entry name" value="Aminotrans_II_pyridoxalP_BS"/>
</dbReference>
<dbReference type="CDD" id="cd06454">
    <property type="entry name" value="KBL_like"/>
    <property type="match status" value="1"/>
</dbReference>
<dbReference type="EC" id="2.3.1.47" evidence="10"/>
<dbReference type="eggNOG" id="COG0156">
    <property type="taxonomic scope" value="Bacteria"/>
</dbReference>
<proteinExistence type="inferred from homology"/>
<keyword evidence="13" id="KW-1185">Reference proteome</keyword>
<keyword evidence="7 9" id="KW-0663">Pyridoxal phosphate</keyword>
<feature type="modified residue" description="N6-(pyridoxal phosphate)lysine" evidence="9">
    <location>
        <position position="242"/>
    </location>
</feature>
<feature type="domain" description="Aminotransferase class I/classII large" evidence="11">
    <location>
        <begin position="43"/>
        <end position="384"/>
    </location>
</feature>
<evidence type="ECO:0000256" key="6">
    <source>
        <dbReference type="ARBA" id="ARBA00022756"/>
    </source>
</evidence>
<dbReference type="Gene3D" id="3.90.1150.10">
    <property type="entry name" value="Aspartate Aminotransferase, domain 1"/>
    <property type="match status" value="1"/>
</dbReference>
<dbReference type="RefSeq" id="WP_015249574.1">
    <property type="nucleotide sequence ID" value="NC_019892.1"/>
</dbReference>
<keyword evidence="5 10" id="KW-0808">Transferase</keyword>
<dbReference type="AlphaFoldDB" id="L0DP93"/>
<evidence type="ECO:0000256" key="2">
    <source>
        <dbReference type="ARBA" id="ARBA00004746"/>
    </source>
</evidence>
<dbReference type="Gene3D" id="3.40.640.10">
    <property type="entry name" value="Type I PLP-dependent aspartate aminotransferase-like (Major domain)"/>
    <property type="match status" value="1"/>
</dbReference>
<evidence type="ECO:0000256" key="7">
    <source>
        <dbReference type="ARBA" id="ARBA00022898"/>
    </source>
</evidence>
<sequence length="387" mass="40664">MAADPLGWIDAESAAWSQRGLARRLAPHGTAIPGRQERDGRMLVNFGSNDYLGLAADPRVIAAAVRTAELQGWGAGASPLVTGWSNAHQSLSADLAQFEQTEAVTLFPSGFAANLGTITALVGPGDAVYADRLNHACLIDGARLAGARLRVYPHNDVSRLDTILQRDRGRFRRSLIATDGVFSMDGDLAPLADLADLADRFEAMLLVDEAHGTGVFGPDGRGSAAACGVAERVSIRVGTLSKALGSVGGFVAGSQRLIDWLINRARPLIYSTALPPPAAAAASQALAIAQAEPWRRERLHAMSARLRQVLTTSGFDVGASAGPIVPVLIGPPQQTLQLAERLRNRGFLVPAIRPPTVPEGTARLRIGLSAAHHDDDVSGLIDALTGS</sequence>
<dbReference type="InterPro" id="IPR015424">
    <property type="entry name" value="PyrdxlP-dep_Trfase"/>
</dbReference>
<organism evidence="12 13">
    <name type="scientific">Singulisphaera acidiphila (strain ATCC BAA-1392 / DSM 18658 / VKM B-2454 / MOB10)</name>
    <dbReference type="NCBI Taxonomy" id="886293"/>
    <lineage>
        <taxon>Bacteria</taxon>
        <taxon>Pseudomonadati</taxon>
        <taxon>Planctomycetota</taxon>
        <taxon>Planctomycetia</taxon>
        <taxon>Isosphaerales</taxon>
        <taxon>Isosphaeraceae</taxon>
        <taxon>Singulisphaera</taxon>
    </lineage>
</organism>
<dbReference type="PROSITE" id="PS00599">
    <property type="entry name" value="AA_TRANSFER_CLASS_2"/>
    <property type="match status" value="1"/>
</dbReference>
<dbReference type="GO" id="GO:0030170">
    <property type="term" value="F:pyridoxal phosphate binding"/>
    <property type="evidence" value="ECO:0007669"/>
    <property type="project" value="InterPro"/>
</dbReference>
<reference evidence="12 13" key="1">
    <citation type="submission" date="2012-02" db="EMBL/GenBank/DDBJ databases">
        <title>Complete sequence of chromosome of Singulisphaera acidiphila DSM 18658.</title>
        <authorList>
            <consortium name="US DOE Joint Genome Institute (JGI-PGF)"/>
            <person name="Lucas S."/>
            <person name="Copeland A."/>
            <person name="Lapidus A."/>
            <person name="Glavina del Rio T."/>
            <person name="Dalin E."/>
            <person name="Tice H."/>
            <person name="Bruce D."/>
            <person name="Goodwin L."/>
            <person name="Pitluck S."/>
            <person name="Peters L."/>
            <person name="Ovchinnikova G."/>
            <person name="Chertkov O."/>
            <person name="Kyrpides N."/>
            <person name="Mavromatis K."/>
            <person name="Ivanova N."/>
            <person name="Brettin T."/>
            <person name="Detter J.C."/>
            <person name="Han C."/>
            <person name="Larimer F."/>
            <person name="Land M."/>
            <person name="Hauser L."/>
            <person name="Markowitz V."/>
            <person name="Cheng J.-F."/>
            <person name="Hugenholtz P."/>
            <person name="Woyke T."/>
            <person name="Wu D."/>
            <person name="Tindall B."/>
            <person name="Pomrenke H."/>
            <person name="Brambilla E."/>
            <person name="Klenk H.-P."/>
            <person name="Eisen J.A."/>
        </authorList>
    </citation>
    <scope>NUCLEOTIDE SEQUENCE [LARGE SCALE GENOMIC DNA]</scope>
    <source>
        <strain evidence="13">ATCC BAA-1392 / DSM 18658 / VKM B-2454 / MOB10</strain>
    </source>
</reference>
<evidence type="ECO:0000313" key="13">
    <source>
        <dbReference type="Proteomes" id="UP000010798"/>
    </source>
</evidence>
<dbReference type="Proteomes" id="UP000010798">
    <property type="component" value="Chromosome"/>
</dbReference>
<dbReference type="InterPro" id="IPR004839">
    <property type="entry name" value="Aminotransferase_I/II_large"/>
</dbReference>
<dbReference type="GO" id="GO:0008710">
    <property type="term" value="F:8-amino-7-oxononanoate synthase activity"/>
    <property type="evidence" value="ECO:0007669"/>
    <property type="project" value="UniProtKB-UniRule"/>
</dbReference>
<comment type="cofactor">
    <cofactor evidence="1 9 10">
        <name>pyridoxal 5'-phosphate</name>
        <dbReference type="ChEBI" id="CHEBI:597326"/>
    </cofactor>
</comment>
<comment type="pathway">
    <text evidence="2 10">Cofactor biosynthesis; biotin biosynthesis.</text>
</comment>
<dbReference type="InterPro" id="IPR015422">
    <property type="entry name" value="PyrdxlP-dep_Trfase_small"/>
</dbReference>
<dbReference type="InterPro" id="IPR050087">
    <property type="entry name" value="AON_synthase_class-II"/>
</dbReference>
<evidence type="ECO:0000256" key="4">
    <source>
        <dbReference type="ARBA" id="ARBA00011738"/>
    </source>
</evidence>
<protein>
    <recommendedName>
        <fullName evidence="10">8-amino-7-ketopelargonate synthase</fullName>
        <ecNumber evidence="10">2.3.1.47</ecNumber>
    </recommendedName>
</protein>
<accession>L0DP93</accession>
<keyword evidence="6" id="KW-0093">Biotin biosynthesis</keyword>
<evidence type="ECO:0000313" key="12">
    <source>
        <dbReference type="EMBL" id="AGA30491.1"/>
    </source>
</evidence>
<dbReference type="EMBL" id="CP003364">
    <property type="protein sequence ID" value="AGA30491.1"/>
    <property type="molecule type" value="Genomic_DNA"/>
</dbReference>
<comment type="function">
    <text evidence="10">Catalyzes the decarboxylative condensation of pimeloyl-[acyl-carrier protein] and L-alanine to produce 8-amino-7-oxononanoate (AON), [acyl-carrier protein], and carbon dioxide.</text>
</comment>
<dbReference type="KEGG" id="saci:Sinac_6411"/>
<dbReference type="HOGENOM" id="CLU_015846_11_0_0"/>